<sequence>MTDRAAELRDLVEEIREHDAVDDAFVAKSFTDRLVVVDLHCDQPFPEALESVLRDSGLRGANTVSADDDTDRSFAGSVGNTTRHQFIDMQTRGDHQSYVVD</sequence>
<dbReference type="AlphaFoldDB" id="A0ABD6DAX9"/>
<dbReference type="EMBL" id="JBHUDM010000004">
    <property type="protein sequence ID" value="MFD1643183.1"/>
    <property type="molecule type" value="Genomic_DNA"/>
</dbReference>
<evidence type="ECO:0000313" key="1">
    <source>
        <dbReference type="EMBL" id="MFD1643183.1"/>
    </source>
</evidence>
<gene>
    <name evidence="1" type="ORF">ACFSBW_15010</name>
</gene>
<dbReference type="RefSeq" id="WP_256396294.1">
    <property type="nucleotide sequence ID" value="NZ_JANHDJ010000004.1"/>
</dbReference>
<name>A0ABD6DAX9_9EURY</name>
<keyword evidence="2" id="KW-1185">Reference proteome</keyword>
<evidence type="ECO:0000313" key="2">
    <source>
        <dbReference type="Proteomes" id="UP001597052"/>
    </source>
</evidence>
<proteinExistence type="predicted"/>
<comment type="caution">
    <text evidence="1">The sequence shown here is derived from an EMBL/GenBank/DDBJ whole genome shotgun (WGS) entry which is preliminary data.</text>
</comment>
<dbReference type="Proteomes" id="UP001597052">
    <property type="component" value="Unassembled WGS sequence"/>
</dbReference>
<organism evidence="1 2">
    <name type="scientific">Halohasta litorea</name>
    <dbReference type="NCBI Taxonomy" id="869891"/>
    <lineage>
        <taxon>Archaea</taxon>
        <taxon>Methanobacteriati</taxon>
        <taxon>Methanobacteriota</taxon>
        <taxon>Stenosarchaea group</taxon>
        <taxon>Halobacteria</taxon>
        <taxon>Halobacteriales</taxon>
        <taxon>Haloferacaceae</taxon>
        <taxon>Halohasta</taxon>
    </lineage>
</organism>
<protein>
    <submittedName>
        <fullName evidence="1">Uncharacterized protein</fullName>
    </submittedName>
</protein>
<reference evidence="1 2" key="1">
    <citation type="journal article" date="2019" name="Int. J. Syst. Evol. Microbiol.">
        <title>The Global Catalogue of Microorganisms (GCM) 10K type strain sequencing project: providing services to taxonomists for standard genome sequencing and annotation.</title>
        <authorList>
            <consortium name="The Broad Institute Genomics Platform"/>
            <consortium name="The Broad Institute Genome Sequencing Center for Infectious Disease"/>
            <person name="Wu L."/>
            <person name="Ma J."/>
        </authorList>
    </citation>
    <scope>NUCLEOTIDE SEQUENCE [LARGE SCALE GENOMIC DNA]</scope>
    <source>
        <strain evidence="1 2">CGMCC 1.10593</strain>
    </source>
</reference>
<accession>A0ABD6DAX9</accession>